<organism evidence="9 10">
    <name type="scientific">Eiseniibacteriota bacterium</name>
    <dbReference type="NCBI Taxonomy" id="2212470"/>
    <lineage>
        <taxon>Bacteria</taxon>
        <taxon>Candidatus Eiseniibacteriota</taxon>
    </lineage>
</organism>
<dbReference type="Proteomes" id="UP000739538">
    <property type="component" value="Unassembled WGS sequence"/>
</dbReference>
<evidence type="ECO:0000256" key="7">
    <source>
        <dbReference type="SAM" id="MobiDB-lite"/>
    </source>
</evidence>
<dbReference type="GO" id="GO:0005840">
    <property type="term" value="C:ribosome"/>
    <property type="evidence" value="ECO:0007669"/>
    <property type="project" value="UniProtKB-KW"/>
</dbReference>
<feature type="domain" description="S1 motif" evidence="8">
    <location>
        <begin position="493"/>
        <end position="562"/>
    </location>
</feature>
<keyword evidence="3 6" id="KW-0694">RNA-binding</keyword>
<accession>A0A956SC66</accession>
<dbReference type="Gene3D" id="2.40.50.140">
    <property type="entry name" value="Nucleic acid-binding proteins"/>
    <property type="match status" value="6"/>
</dbReference>
<protein>
    <recommendedName>
        <fullName evidence="6">30S ribosomal protein S1</fullName>
    </recommendedName>
</protein>
<dbReference type="PIRSF" id="PIRSF002111">
    <property type="entry name" value="RpsA"/>
    <property type="match status" value="1"/>
</dbReference>
<comment type="caution">
    <text evidence="9">The sequence shown here is derived from an EMBL/GenBank/DDBJ whole genome shotgun (WGS) entry which is preliminary data.</text>
</comment>
<dbReference type="GO" id="GO:0006412">
    <property type="term" value="P:translation"/>
    <property type="evidence" value="ECO:0007669"/>
    <property type="project" value="InterPro"/>
</dbReference>
<dbReference type="SUPFAM" id="SSF50249">
    <property type="entry name" value="Nucleic acid-binding proteins"/>
    <property type="match status" value="6"/>
</dbReference>
<comment type="function">
    <text evidence="6">Binds mRNA; thus facilitating recognition of the initiation point. It is needed to translate mRNA with a short Shine-Dalgarno (SD) purine-rich sequence.</text>
</comment>
<dbReference type="EMBL" id="JAGQHS010000015">
    <property type="protein sequence ID" value="MCA9755060.1"/>
    <property type="molecule type" value="Genomic_DNA"/>
</dbReference>
<dbReference type="NCBIfam" id="NF004952">
    <property type="entry name" value="PRK06299.1-2"/>
    <property type="match status" value="1"/>
</dbReference>
<dbReference type="GO" id="GO:0003735">
    <property type="term" value="F:structural constituent of ribosome"/>
    <property type="evidence" value="ECO:0007669"/>
    <property type="project" value="InterPro"/>
</dbReference>
<feature type="region of interest" description="Disordered" evidence="7">
    <location>
        <begin position="570"/>
        <end position="607"/>
    </location>
</feature>
<reference evidence="9" key="1">
    <citation type="submission" date="2020-04" db="EMBL/GenBank/DDBJ databases">
        <authorList>
            <person name="Zhang T."/>
        </authorList>
    </citation>
    <scope>NUCLEOTIDE SEQUENCE</scope>
    <source>
        <strain evidence="9">HKST-UBA02</strain>
    </source>
</reference>
<feature type="compositionally biased region" description="Basic and acidic residues" evidence="7">
    <location>
        <begin position="1"/>
        <end position="12"/>
    </location>
</feature>
<evidence type="ECO:0000259" key="8">
    <source>
        <dbReference type="PROSITE" id="PS50126"/>
    </source>
</evidence>
<evidence type="ECO:0000256" key="2">
    <source>
        <dbReference type="ARBA" id="ARBA00022737"/>
    </source>
</evidence>
<dbReference type="PROSITE" id="PS50126">
    <property type="entry name" value="S1"/>
    <property type="match status" value="6"/>
</dbReference>
<dbReference type="InterPro" id="IPR035104">
    <property type="entry name" value="Ribosomal_protein_S1-like"/>
</dbReference>
<proteinExistence type="inferred from homology"/>
<feature type="domain" description="S1 motif" evidence="8">
    <location>
        <begin position="234"/>
        <end position="302"/>
    </location>
</feature>
<evidence type="ECO:0000256" key="4">
    <source>
        <dbReference type="ARBA" id="ARBA00022980"/>
    </source>
</evidence>
<evidence type="ECO:0000313" key="9">
    <source>
        <dbReference type="EMBL" id="MCA9755060.1"/>
    </source>
</evidence>
<evidence type="ECO:0000256" key="3">
    <source>
        <dbReference type="ARBA" id="ARBA00022884"/>
    </source>
</evidence>
<evidence type="ECO:0000313" key="10">
    <source>
        <dbReference type="Proteomes" id="UP000739538"/>
    </source>
</evidence>
<dbReference type="InterPro" id="IPR012340">
    <property type="entry name" value="NA-bd_OB-fold"/>
</dbReference>
<comment type="similarity">
    <text evidence="1 6">Belongs to the bacterial ribosomal protein bS1 family.</text>
</comment>
<keyword evidence="4 6" id="KW-0689">Ribosomal protein</keyword>
<dbReference type="InterPro" id="IPR003029">
    <property type="entry name" value="S1_domain"/>
</dbReference>
<dbReference type="CDD" id="cd05688">
    <property type="entry name" value="S1_RPS1_repeat_ec3"/>
    <property type="match status" value="1"/>
</dbReference>
<dbReference type="NCBIfam" id="NF004953">
    <property type="entry name" value="PRK06299.1-3"/>
    <property type="match status" value="1"/>
</dbReference>
<evidence type="ECO:0000256" key="6">
    <source>
        <dbReference type="PIRNR" id="PIRNR002111"/>
    </source>
</evidence>
<feature type="compositionally biased region" description="Basic and acidic residues" evidence="7">
    <location>
        <begin position="579"/>
        <end position="588"/>
    </location>
</feature>
<dbReference type="FunFam" id="2.40.50.140:FF:000011">
    <property type="entry name" value="30S ribosomal protein S1"/>
    <property type="match status" value="2"/>
</dbReference>
<dbReference type="PANTHER" id="PTHR10724">
    <property type="entry name" value="30S RIBOSOMAL PROTEIN S1"/>
    <property type="match status" value="1"/>
</dbReference>
<dbReference type="PANTHER" id="PTHR10724:SF7">
    <property type="entry name" value="SMALL RIBOSOMAL SUBUNIT PROTEIN BS1C"/>
    <property type="match status" value="1"/>
</dbReference>
<dbReference type="GO" id="GO:1990904">
    <property type="term" value="C:ribonucleoprotein complex"/>
    <property type="evidence" value="ECO:0007669"/>
    <property type="project" value="UniProtKB-KW"/>
</dbReference>
<feature type="compositionally biased region" description="Acidic residues" evidence="7">
    <location>
        <begin position="594"/>
        <end position="607"/>
    </location>
</feature>
<evidence type="ECO:0000256" key="5">
    <source>
        <dbReference type="ARBA" id="ARBA00023274"/>
    </source>
</evidence>
<dbReference type="CDD" id="cd04465">
    <property type="entry name" value="S1_RPS1_repeat_ec2_hs2"/>
    <property type="match status" value="1"/>
</dbReference>
<keyword evidence="2" id="KW-0677">Repeat</keyword>
<name>A0A956SC66_UNCEI</name>
<reference evidence="9" key="2">
    <citation type="journal article" date="2021" name="Microbiome">
        <title>Successional dynamics and alternative stable states in a saline activated sludge microbial community over 9 years.</title>
        <authorList>
            <person name="Wang Y."/>
            <person name="Ye J."/>
            <person name="Ju F."/>
            <person name="Liu L."/>
            <person name="Boyd J.A."/>
            <person name="Deng Y."/>
            <person name="Parks D.H."/>
            <person name="Jiang X."/>
            <person name="Yin X."/>
            <person name="Woodcroft B.J."/>
            <person name="Tyson G.W."/>
            <person name="Hugenholtz P."/>
            <person name="Polz M.F."/>
            <person name="Zhang T."/>
        </authorList>
    </citation>
    <scope>NUCLEOTIDE SEQUENCE</scope>
    <source>
        <strain evidence="9">HKST-UBA02</strain>
    </source>
</reference>
<feature type="domain" description="S1 motif" evidence="8">
    <location>
        <begin position="319"/>
        <end position="389"/>
    </location>
</feature>
<dbReference type="AlphaFoldDB" id="A0A956SC66"/>
<gene>
    <name evidence="9" type="ORF">KDA27_04595</name>
</gene>
<dbReference type="SMART" id="SM00316">
    <property type="entry name" value="S1"/>
    <property type="match status" value="6"/>
</dbReference>
<feature type="domain" description="S1 motif" evidence="8">
    <location>
        <begin position="66"/>
        <end position="129"/>
    </location>
</feature>
<evidence type="ECO:0000256" key="1">
    <source>
        <dbReference type="ARBA" id="ARBA00006767"/>
    </source>
</evidence>
<dbReference type="CDD" id="cd05687">
    <property type="entry name" value="S1_RPS1_repeat_ec1_hs1"/>
    <property type="match status" value="1"/>
</dbReference>
<dbReference type="FunFam" id="2.40.50.140:FF:000018">
    <property type="entry name" value="30S ribosomal protein S1"/>
    <property type="match status" value="1"/>
</dbReference>
<dbReference type="GO" id="GO:0003729">
    <property type="term" value="F:mRNA binding"/>
    <property type="evidence" value="ECO:0007669"/>
    <property type="project" value="TreeGrafter"/>
</dbReference>
<feature type="region of interest" description="Disordered" evidence="7">
    <location>
        <begin position="1"/>
        <end position="28"/>
    </location>
</feature>
<dbReference type="Pfam" id="PF00575">
    <property type="entry name" value="S1"/>
    <property type="match status" value="6"/>
</dbReference>
<keyword evidence="5 6" id="KW-0687">Ribonucleoprotein</keyword>
<feature type="domain" description="S1 motif" evidence="8">
    <location>
        <begin position="406"/>
        <end position="476"/>
    </location>
</feature>
<dbReference type="PRINTS" id="PR00681">
    <property type="entry name" value="RIBOSOMALS1"/>
</dbReference>
<feature type="domain" description="S1 motif" evidence="8">
    <location>
        <begin position="147"/>
        <end position="213"/>
    </location>
</feature>
<sequence>MYEETRNPHLEPDSDDTSVATEKPKAPRPLTVDAIMNIDDEDERDQSELEELLKMYDGSMHKIEEGEILRGKILRVDQEQVVVDIGFKSEGVIPLDEFGDSDAIKVGDEFDVFLEKMENQDGLVVLSKQRADFLKVWDRVRDAADRGEVVEGRITRKIKGGAVVDLFGVEAFLPGSQIALRPPHSVEELMGETLQFKIIKLNKRRRNIVVSRRLVLEEERSAAKETLIKELEVGQVRKGYVKNITDFGAFIDLGGIDGLLHITDISWGRVRHPSEVVQVGDEVEVKVLSFEVERERISLGLKQLTEYPWERVEDKYPVGTKVTGRVVSITEYGAFVELEKGVEGLIHVSEMSWTKHIRHPNKILTEGQEVECMVLKVDKDHEKISLGLKQVEPDPWLTLDEKYPVGLAVHGKVRNLTNFGAFVELEDGIDGLVHISDLSWTRRVNHPSEILKKGQEVEVRVLNIDKENRRISLGLKQAGEDPWPRLVEEYPVGRNVTGKVVKTMDRGIIVIVDEEVEGFVPAGHLGIDESKDPTNHFLEDDEVPMQVTRIDLANHRMVLSIKSWLEQANEEEQQAFVSKHSEAREPIQKPEVPAEGDDESSDEGDED</sequence>
<dbReference type="InterPro" id="IPR050437">
    <property type="entry name" value="Ribos_protein_bS1-like"/>
</dbReference>
<dbReference type="InterPro" id="IPR000110">
    <property type="entry name" value="Ribosomal_bS1"/>
</dbReference>